<evidence type="ECO:0000256" key="1">
    <source>
        <dbReference type="SAM" id="SignalP"/>
    </source>
</evidence>
<evidence type="ECO:0000313" key="3">
    <source>
        <dbReference type="Proteomes" id="UP001234989"/>
    </source>
</evidence>
<keyword evidence="3" id="KW-1185">Reference proteome</keyword>
<evidence type="ECO:0000313" key="2">
    <source>
        <dbReference type="EMBL" id="WMV08905.1"/>
    </source>
</evidence>
<feature type="signal peptide" evidence="1">
    <location>
        <begin position="1"/>
        <end position="23"/>
    </location>
</feature>
<reference evidence="2" key="1">
    <citation type="submission" date="2023-08" db="EMBL/GenBank/DDBJ databases">
        <title>A de novo genome assembly of Solanum verrucosum Schlechtendal, a Mexican diploid species geographically isolated from the other diploid A-genome species in potato relatives.</title>
        <authorList>
            <person name="Hosaka K."/>
        </authorList>
    </citation>
    <scope>NUCLEOTIDE SEQUENCE</scope>
    <source>
        <tissue evidence="2">Young leaves</tissue>
    </source>
</reference>
<sequence>MVTRRRLCFGVAWIASLFQVFGGKGDQAPLGRKENVVPVVPPDITNGEIREGFLSLARAMTTQENRDVRPRVNAIENIVALRLRDFTRMNPPTFFGSKVEEDPQNFIDEVFKILDAIGVTPRDKAELASYQLKYVA</sequence>
<dbReference type="Proteomes" id="UP001234989">
    <property type="component" value="Chromosome 1"/>
</dbReference>
<organism evidence="2 3">
    <name type="scientific">Solanum verrucosum</name>
    <dbReference type="NCBI Taxonomy" id="315347"/>
    <lineage>
        <taxon>Eukaryota</taxon>
        <taxon>Viridiplantae</taxon>
        <taxon>Streptophyta</taxon>
        <taxon>Embryophyta</taxon>
        <taxon>Tracheophyta</taxon>
        <taxon>Spermatophyta</taxon>
        <taxon>Magnoliopsida</taxon>
        <taxon>eudicotyledons</taxon>
        <taxon>Gunneridae</taxon>
        <taxon>Pentapetalae</taxon>
        <taxon>asterids</taxon>
        <taxon>lamiids</taxon>
        <taxon>Solanales</taxon>
        <taxon>Solanaceae</taxon>
        <taxon>Solanoideae</taxon>
        <taxon>Solaneae</taxon>
        <taxon>Solanum</taxon>
    </lineage>
</organism>
<dbReference type="AlphaFoldDB" id="A0AAF0TD63"/>
<gene>
    <name evidence="2" type="ORF">MTR67_002290</name>
</gene>
<dbReference type="EMBL" id="CP133612">
    <property type="protein sequence ID" value="WMV08905.1"/>
    <property type="molecule type" value="Genomic_DNA"/>
</dbReference>
<accession>A0AAF0TD63</accession>
<evidence type="ECO:0008006" key="4">
    <source>
        <dbReference type="Google" id="ProtNLM"/>
    </source>
</evidence>
<proteinExistence type="predicted"/>
<protein>
    <recommendedName>
        <fullName evidence="4">Gag-pol polyprotein</fullName>
    </recommendedName>
</protein>
<feature type="chain" id="PRO_5042201053" description="Gag-pol polyprotein" evidence="1">
    <location>
        <begin position="24"/>
        <end position="136"/>
    </location>
</feature>
<keyword evidence="1" id="KW-0732">Signal</keyword>
<name>A0AAF0TD63_SOLVR</name>